<dbReference type="PANTHER" id="PTHR11911">
    <property type="entry name" value="INOSINE-5-MONOPHOSPHATE DEHYDROGENASE RELATED"/>
    <property type="match status" value="1"/>
</dbReference>
<feature type="domain" description="IMP dehydrogenase/GMP reductase" evidence="3">
    <location>
        <begin position="3"/>
        <end position="126"/>
    </location>
</feature>
<proteinExistence type="inferred from homology"/>
<protein>
    <submittedName>
        <fullName evidence="4">IMP dehydrogenase</fullName>
        <ecNumber evidence="4">1.1.1.205</ecNumber>
    </submittedName>
</protein>
<dbReference type="SUPFAM" id="SSF51412">
    <property type="entry name" value="Inosine monophosphate dehydrogenase (IMPDH)"/>
    <property type="match status" value="1"/>
</dbReference>
<keyword evidence="2" id="KW-0812">Transmembrane</keyword>
<name>A0A3P1ZXW7_9NEIS</name>
<comment type="caution">
    <text evidence="4">The sequence shown here is derived from an EMBL/GenBank/DDBJ whole genome shotgun (WGS) entry which is preliminary data.</text>
</comment>
<dbReference type="PANTHER" id="PTHR11911:SF111">
    <property type="entry name" value="INOSINE-5'-MONOPHOSPHATE DEHYDROGENASE"/>
    <property type="match status" value="1"/>
</dbReference>
<keyword evidence="5" id="KW-1185">Reference proteome</keyword>
<dbReference type="InterPro" id="IPR005990">
    <property type="entry name" value="IMP_DH"/>
</dbReference>
<comment type="similarity">
    <text evidence="1">Belongs to the IMPDH/GMPR family.</text>
</comment>
<feature type="transmembrane region" description="Helical" evidence="2">
    <location>
        <begin position="15"/>
        <end position="35"/>
    </location>
</feature>
<dbReference type="InterPro" id="IPR013785">
    <property type="entry name" value="Aldolase_TIM"/>
</dbReference>
<evidence type="ECO:0000259" key="3">
    <source>
        <dbReference type="Pfam" id="PF00478"/>
    </source>
</evidence>
<dbReference type="SMART" id="SM01240">
    <property type="entry name" value="IMPDH"/>
    <property type="match status" value="1"/>
</dbReference>
<evidence type="ECO:0000313" key="5">
    <source>
        <dbReference type="Proteomes" id="UP000269923"/>
    </source>
</evidence>
<accession>A0A3P1ZXW7</accession>
<feature type="non-terminal residue" evidence="4">
    <location>
        <position position="128"/>
    </location>
</feature>
<sequence>TYVPICSDGGLVHDYHMVLALAMGADFLMMGRYFARFDESPTKKMKIGSNIVKEYWGEGSNRAQNWQRYDSGGTETLKFEEGVDSYVPYAGKMKDNLLITLGKIKATMCSCGVITIPELQEKAKITLV</sequence>
<keyword evidence="4" id="KW-0560">Oxidoreductase</keyword>
<dbReference type="AlphaFoldDB" id="A0A3P1ZXW7"/>
<gene>
    <name evidence="4" type="ORF">EII21_11705</name>
</gene>
<organism evidence="4 5">
    <name type="scientific">Conchiformibius steedae</name>
    <dbReference type="NCBI Taxonomy" id="153493"/>
    <lineage>
        <taxon>Bacteria</taxon>
        <taxon>Pseudomonadati</taxon>
        <taxon>Pseudomonadota</taxon>
        <taxon>Betaproteobacteria</taxon>
        <taxon>Neisseriales</taxon>
        <taxon>Neisseriaceae</taxon>
        <taxon>Conchiformibius</taxon>
    </lineage>
</organism>
<dbReference type="Proteomes" id="UP000269923">
    <property type="component" value="Unassembled WGS sequence"/>
</dbReference>
<keyword evidence="2" id="KW-0472">Membrane</keyword>
<dbReference type="EMBL" id="RQYC01000099">
    <property type="protein sequence ID" value="RRD86960.1"/>
    <property type="molecule type" value="Genomic_DNA"/>
</dbReference>
<dbReference type="Pfam" id="PF00478">
    <property type="entry name" value="IMPDH"/>
    <property type="match status" value="1"/>
</dbReference>
<feature type="non-terminal residue" evidence="4">
    <location>
        <position position="1"/>
    </location>
</feature>
<evidence type="ECO:0000313" key="4">
    <source>
        <dbReference type="EMBL" id="RRD86960.1"/>
    </source>
</evidence>
<evidence type="ECO:0000256" key="1">
    <source>
        <dbReference type="ARBA" id="ARBA00005502"/>
    </source>
</evidence>
<dbReference type="InterPro" id="IPR001093">
    <property type="entry name" value="IMP_DH_GMPRt"/>
</dbReference>
<dbReference type="GO" id="GO:0006183">
    <property type="term" value="P:GTP biosynthetic process"/>
    <property type="evidence" value="ECO:0007669"/>
    <property type="project" value="TreeGrafter"/>
</dbReference>
<keyword evidence="2" id="KW-1133">Transmembrane helix</keyword>
<evidence type="ECO:0000256" key="2">
    <source>
        <dbReference type="SAM" id="Phobius"/>
    </source>
</evidence>
<dbReference type="GO" id="GO:0003938">
    <property type="term" value="F:IMP dehydrogenase activity"/>
    <property type="evidence" value="ECO:0007669"/>
    <property type="project" value="UniProtKB-EC"/>
</dbReference>
<reference evidence="4 5" key="1">
    <citation type="submission" date="2018-11" db="EMBL/GenBank/DDBJ databases">
        <title>Genomes From Bacteria Associated with the Canine Oral Cavity: a Test Case for Automated Genome-Based Taxonomic Assignment.</title>
        <authorList>
            <person name="Coil D.A."/>
            <person name="Jospin G."/>
            <person name="Darling A.E."/>
            <person name="Wallis C."/>
            <person name="Davis I.J."/>
            <person name="Harris S."/>
            <person name="Eisen J.A."/>
            <person name="Holcombe L.J."/>
            <person name="O'Flynn C."/>
        </authorList>
    </citation>
    <scope>NUCLEOTIDE SEQUENCE [LARGE SCALE GENOMIC DNA]</scope>
    <source>
        <strain evidence="4 5">COT-280</strain>
    </source>
</reference>
<dbReference type="Gene3D" id="3.20.20.70">
    <property type="entry name" value="Aldolase class I"/>
    <property type="match status" value="1"/>
</dbReference>
<dbReference type="EC" id="1.1.1.205" evidence="4"/>